<evidence type="ECO:0000313" key="3">
    <source>
        <dbReference type="EMBL" id="CAG8503556.1"/>
    </source>
</evidence>
<dbReference type="PANTHER" id="PTHR11909">
    <property type="entry name" value="CASEIN KINASE-RELATED"/>
    <property type="match status" value="1"/>
</dbReference>
<dbReference type="GO" id="GO:0004674">
    <property type="term" value="F:protein serine/threonine kinase activity"/>
    <property type="evidence" value="ECO:0007669"/>
    <property type="project" value="UniProtKB-EC"/>
</dbReference>
<protein>
    <recommendedName>
        <fullName evidence="1">non-specific serine/threonine protein kinase</fullName>
        <ecNumber evidence="1">2.7.11.1</ecNumber>
    </recommendedName>
</protein>
<dbReference type="InterPro" id="IPR050235">
    <property type="entry name" value="CK1_Ser-Thr_kinase"/>
</dbReference>
<dbReference type="AlphaFoldDB" id="A0A9N8ZQJ7"/>
<dbReference type="InterPro" id="IPR000719">
    <property type="entry name" value="Prot_kinase_dom"/>
</dbReference>
<dbReference type="EMBL" id="CAJVPI010000223">
    <property type="protein sequence ID" value="CAG8503556.1"/>
    <property type="molecule type" value="Genomic_DNA"/>
</dbReference>
<dbReference type="InterPro" id="IPR040976">
    <property type="entry name" value="Pkinase_fungal"/>
</dbReference>
<dbReference type="OrthoDB" id="2446379at2759"/>
<dbReference type="SMART" id="SM00220">
    <property type="entry name" value="S_TKc"/>
    <property type="match status" value="1"/>
</dbReference>
<proteinExistence type="predicted"/>
<dbReference type="PROSITE" id="PS50011">
    <property type="entry name" value="PROTEIN_KINASE_DOM"/>
    <property type="match status" value="1"/>
</dbReference>
<dbReference type="Pfam" id="PF17667">
    <property type="entry name" value="Pkinase_fungal"/>
    <property type="match status" value="1"/>
</dbReference>
<dbReference type="PROSITE" id="PS00108">
    <property type="entry name" value="PROTEIN_KINASE_ST"/>
    <property type="match status" value="1"/>
</dbReference>
<evidence type="ECO:0000313" key="4">
    <source>
        <dbReference type="Proteomes" id="UP000789739"/>
    </source>
</evidence>
<dbReference type="InterPro" id="IPR008271">
    <property type="entry name" value="Ser/Thr_kinase_AS"/>
</dbReference>
<sequence length="543" mass="61583">MFINIKGLNPPQSPIQSDDMVLVYNQEYRASISTTTQPQPQIPTFKDFLDQINLGTCYKELVKAGFTEDMFNQFIKIDKNIIREYIGKLPPLNVIQQAAFEDGILKLKESLMPVSHKRYPEEDNEIRKRSKHTITSALDIAARVLATAEINSKFFFDRFQNNTDILGGLDLSSEDLRILCQCKSDTQKKFNAFFSKMPQDPWIIHDSSSQTYFKDPIAKIDLAILDGATPSWPQLVAAIELKFSIGDKGDTSGKNPPDEHHNAIGQLADKFSNIFDQQEDRKEVFGAIAKGFDRLAHAGEVGDRTARNKAIVKSSTSDGERNILHELACFKIEFIPKVYFYGTFENGQRFIVIKPYGEHLEISKHGLRVVLGAIRDVAEAMKLASQHNILHRDIKPSNIILFNGHGYLIDWGIALHSNSGESKDLSATLLYCSISIMECLIAQKSYLYTLDDDVESLFYTVVDILCDGITTWNKGIHAEDIMAHKLVMIYHKFEKQLKYAPLKYYAILEEFRSLLFDKSDRSIDQVIEFLSAKIKESEELGIA</sequence>
<dbReference type="Gene3D" id="1.10.510.10">
    <property type="entry name" value="Transferase(Phosphotransferase) domain 1"/>
    <property type="match status" value="1"/>
</dbReference>
<name>A0A9N8ZQJ7_9GLOM</name>
<dbReference type="InterPro" id="IPR011009">
    <property type="entry name" value="Kinase-like_dom_sf"/>
</dbReference>
<dbReference type="GO" id="GO:0005524">
    <property type="term" value="F:ATP binding"/>
    <property type="evidence" value="ECO:0007669"/>
    <property type="project" value="InterPro"/>
</dbReference>
<accession>A0A9N8ZQJ7</accession>
<organism evidence="3 4">
    <name type="scientific">Paraglomus brasilianum</name>
    <dbReference type="NCBI Taxonomy" id="144538"/>
    <lineage>
        <taxon>Eukaryota</taxon>
        <taxon>Fungi</taxon>
        <taxon>Fungi incertae sedis</taxon>
        <taxon>Mucoromycota</taxon>
        <taxon>Glomeromycotina</taxon>
        <taxon>Glomeromycetes</taxon>
        <taxon>Paraglomerales</taxon>
        <taxon>Paraglomeraceae</taxon>
        <taxon>Paraglomus</taxon>
    </lineage>
</organism>
<gene>
    <name evidence="3" type="ORF">PBRASI_LOCUS2735</name>
</gene>
<dbReference type="EC" id="2.7.11.1" evidence="1"/>
<comment type="caution">
    <text evidence="3">The sequence shown here is derived from an EMBL/GenBank/DDBJ whole genome shotgun (WGS) entry which is preliminary data.</text>
</comment>
<dbReference type="Proteomes" id="UP000789739">
    <property type="component" value="Unassembled WGS sequence"/>
</dbReference>
<dbReference type="SUPFAM" id="SSF56112">
    <property type="entry name" value="Protein kinase-like (PK-like)"/>
    <property type="match status" value="1"/>
</dbReference>
<reference evidence="3" key="1">
    <citation type="submission" date="2021-06" db="EMBL/GenBank/DDBJ databases">
        <authorList>
            <person name="Kallberg Y."/>
            <person name="Tangrot J."/>
            <person name="Rosling A."/>
        </authorList>
    </citation>
    <scope>NUCLEOTIDE SEQUENCE</scope>
    <source>
        <strain evidence="3">BR232B</strain>
    </source>
</reference>
<evidence type="ECO:0000256" key="1">
    <source>
        <dbReference type="ARBA" id="ARBA00012513"/>
    </source>
</evidence>
<evidence type="ECO:0000259" key="2">
    <source>
        <dbReference type="PROSITE" id="PS50011"/>
    </source>
</evidence>
<feature type="domain" description="Protein kinase" evidence="2">
    <location>
        <begin position="274"/>
        <end position="543"/>
    </location>
</feature>
<keyword evidence="4" id="KW-1185">Reference proteome</keyword>